<keyword evidence="10" id="KW-0325">Glycoprotein</keyword>
<dbReference type="AlphaFoldDB" id="A0A179EW69"/>
<dbReference type="Gene3D" id="2.60.40.10">
    <property type="entry name" value="Immunoglobulins"/>
    <property type="match status" value="1"/>
</dbReference>
<evidence type="ECO:0000256" key="18">
    <source>
        <dbReference type="SAM" id="SignalP"/>
    </source>
</evidence>
<keyword evidence="7 18" id="KW-0732">Signal</keyword>
<dbReference type="InterPro" id="IPR001764">
    <property type="entry name" value="Glyco_hydro_3_N"/>
</dbReference>
<evidence type="ECO:0000256" key="9">
    <source>
        <dbReference type="ARBA" id="ARBA00023001"/>
    </source>
</evidence>
<dbReference type="PANTHER" id="PTHR42715:SF28">
    <property type="entry name" value="BETA-GLUCOSIDASE L-RELATED"/>
    <property type="match status" value="1"/>
</dbReference>
<evidence type="ECO:0000256" key="8">
    <source>
        <dbReference type="ARBA" id="ARBA00022801"/>
    </source>
</evidence>
<dbReference type="RefSeq" id="XP_018135754.2">
    <property type="nucleotide sequence ID" value="XM_018290305.2"/>
</dbReference>
<dbReference type="InterPro" id="IPR017853">
    <property type="entry name" value="GH"/>
</dbReference>
<proteinExistence type="inferred from homology"/>
<keyword evidence="11" id="KW-0119">Carbohydrate metabolism</keyword>
<accession>A0A179EW69</accession>
<dbReference type="GeneID" id="28854299"/>
<dbReference type="InterPro" id="IPR050288">
    <property type="entry name" value="Cellulose_deg_GH3"/>
</dbReference>
<feature type="signal peptide" evidence="18">
    <location>
        <begin position="1"/>
        <end position="17"/>
    </location>
</feature>
<dbReference type="FunFam" id="3.20.20.300:FF:000002">
    <property type="entry name" value="Probable beta-glucosidase"/>
    <property type="match status" value="1"/>
</dbReference>
<feature type="domain" description="Fibronectin type III-like" evidence="19">
    <location>
        <begin position="641"/>
        <end position="711"/>
    </location>
</feature>
<dbReference type="Pfam" id="PF00933">
    <property type="entry name" value="Glyco_hydro_3"/>
    <property type="match status" value="1"/>
</dbReference>
<dbReference type="SUPFAM" id="SSF52279">
    <property type="entry name" value="Beta-D-glucan exohydrolase, C-terminal domain"/>
    <property type="match status" value="1"/>
</dbReference>
<reference evidence="20 21" key="1">
    <citation type="journal article" date="2016" name="PLoS Pathog.">
        <title>Biosynthesis of antibiotic leucinostatins in bio-control fungus Purpureocillium lilacinum and their inhibition on phytophthora revealed by genome mining.</title>
        <authorList>
            <person name="Wang G."/>
            <person name="Liu Z."/>
            <person name="Lin R."/>
            <person name="Li E."/>
            <person name="Mao Z."/>
            <person name="Ling J."/>
            <person name="Yang Y."/>
            <person name="Yin W.B."/>
            <person name="Xie B."/>
        </authorList>
    </citation>
    <scope>NUCLEOTIDE SEQUENCE [LARGE SCALE GENOMIC DNA]</scope>
    <source>
        <strain evidence="20">170</strain>
    </source>
</reference>
<dbReference type="InterPro" id="IPR026891">
    <property type="entry name" value="Fn3-like"/>
</dbReference>
<evidence type="ECO:0000313" key="20">
    <source>
        <dbReference type="EMBL" id="OAQ57427.2"/>
    </source>
</evidence>
<evidence type="ECO:0000256" key="13">
    <source>
        <dbReference type="ARBA" id="ARBA00023326"/>
    </source>
</evidence>
<evidence type="ECO:0000256" key="7">
    <source>
        <dbReference type="ARBA" id="ARBA00022729"/>
    </source>
</evidence>
<dbReference type="SMART" id="SM01217">
    <property type="entry name" value="Fn3_like"/>
    <property type="match status" value="1"/>
</dbReference>
<dbReference type="GO" id="GO:0030245">
    <property type="term" value="P:cellulose catabolic process"/>
    <property type="evidence" value="ECO:0007669"/>
    <property type="project" value="UniProtKB-KW"/>
</dbReference>
<dbReference type="Pfam" id="PF01915">
    <property type="entry name" value="Glyco_hydro_3_C"/>
    <property type="match status" value="1"/>
</dbReference>
<dbReference type="InterPro" id="IPR036962">
    <property type="entry name" value="Glyco_hydro_3_N_sf"/>
</dbReference>
<dbReference type="EMBL" id="LSBJ02000037">
    <property type="protein sequence ID" value="OAQ57427.2"/>
    <property type="molecule type" value="Genomic_DNA"/>
</dbReference>
<sequence length="728" mass="77417">MFVLSLLLAATTPIASAGSSLRDSGLSPSWAEAYRKADTAVAKLSLDDKVGLVTPHENPCTGNTSPAQAIGYPSLCLKDSPLGITDANGNATAFTPGIMAGSTWDVNLIRQRGEFLGEESKAAGINAQLGPVAGALGKIAHAGRNWEGFSVDPYLQGIAVAHTVEGMQGAGVQAVTKHFIANEQELNRETISSNVNDRVIHELYLWPFADAVHSNTAAVMCSYNKLNSTWACEDDHSLNGLLKTELGFQGYVIADWGAQHSTEKSALSGLDMASPRYGLWGANLTTAVSTGKVPVERLNDMVRRILASWYFLNQDENYPPVNITAAVRGSHEENVRAVARDGIVLLRNKGNILPLSKPSSLAVIGSASVPNPDGYNSCGERACNKGALGMGWGSGTADYPYFVSPHDAIKQRASGEGTTVILSATDDPVEGAKAAQGKDAAIVVITSDSGEEYITVEGNHGDRNNLDPWHQGNELVTAVAAENPNTIVVIHSVGPIILEKILDSPGVKAIVWAGLPSSESGNALVDILYGETSPSGKLPYTIARNESDYPAMIVTTDNDDFVEGLYIDYRHFDAKEIVPRYEFGYGLSYTSFDYSNIQANSTARAGPASGEVIPGGRADLWGDVATVTCTVTNNGSVAGAEVVQLYISMPSTAPEAPPRQLRGFAKLRLEPGGSEMAVFKLRRRDLSFWDVSSQEWVLPDGSFGVFLGASSRDIRLTGSISTTTPVYA</sequence>
<dbReference type="SUPFAM" id="SSF51445">
    <property type="entry name" value="(Trans)glycosidases"/>
    <property type="match status" value="1"/>
</dbReference>
<protein>
    <recommendedName>
        <fullName evidence="14">Beta-glucosidase cel3A</fullName>
        <ecNumber evidence="5">3.2.1.21</ecNumber>
    </recommendedName>
    <alternativeName>
        <fullName evidence="15">Beta-D-glucoside glucohydrolase cel3A</fullName>
    </alternativeName>
    <alternativeName>
        <fullName evidence="17">Cellobiase cel3A</fullName>
    </alternativeName>
    <alternativeName>
        <fullName evidence="16">Gentiobiase cel3A</fullName>
    </alternativeName>
</protein>
<keyword evidence="9" id="KW-0136">Cellulose degradation</keyword>
<comment type="catalytic activity">
    <reaction evidence="1">
        <text>Hydrolysis of terminal, non-reducing beta-D-glucosyl residues with release of beta-D-glucose.</text>
        <dbReference type="EC" id="3.2.1.21"/>
    </reaction>
</comment>
<evidence type="ECO:0000256" key="16">
    <source>
        <dbReference type="ARBA" id="ARBA00083231"/>
    </source>
</evidence>
<dbReference type="PANTHER" id="PTHR42715">
    <property type="entry name" value="BETA-GLUCOSIDASE"/>
    <property type="match status" value="1"/>
</dbReference>
<evidence type="ECO:0000256" key="5">
    <source>
        <dbReference type="ARBA" id="ARBA00012744"/>
    </source>
</evidence>
<dbReference type="InterPro" id="IPR036881">
    <property type="entry name" value="Glyco_hydro_3_C_sf"/>
</dbReference>
<dbReference type="FunFam" id="3.40.50.1700:FF:000003">
    <property type="entry name" value="Probable beta-glucosidase"/>
    <property type="match status" value="1"/>
</dbReference>
<dbReference type="Gene3D" id="3.40.50.1700">
    <property type="entry name" value="Glycoside hydrolase family 3 C-terminal domain"/>
    <property type="match status" value="1"/>
</dbReference>
<evidence type="ECO:0000256" key="17">
    <source>
        <dbReference type="ARBA" id="ARBA00083611"/>
    </source>
</evidence>
<organism evidence="20 21">
    <name type="scientific">Pochonia chlamydosporia 170</name>
    <dbReference type="NCBI Taxonomy" id="1380566"/>
    <lineage>
        <taxon>Eukaryota</taxon>
        <taxon>Fungi</taxon>
        <taxon>Dikarya</taxon>
        <taxon>Ascomycota</taxon>
        <taxon>Pezizomycotina</taxon>
        <taxon>Sordariomycetes</taxon>
        <taxon>Hypocreomycetidae</taxon>
        <taxon>Hypocreales</taxon>
        <taxon>Clavicipitaceae</taxon>
        <taxon>Pochonia</taxon>
    </lineage>
</organism>
<evidence type="ECO:0000256" key="12">
    <source>
        <dbReference type="ARBA" id="ARBA00023295"/>
    </source>
</evidence>
<evidence type="ECO:0000256" key="10">
    <source>
        <dbReference type="ARBA" id="ARBA00023180"/>
    </source>
</evidence>
<evidence type="ECO:0000259" key="19">
    <source>
        <dbReference type="SMART" id="SM01217"/>
    </source>
</evidence>
<feature type="chain" id="PRO_5013357334" description="Beta-glucosidase cel3A" evidence="18">
    <location>
        <begin position="18"/>
        <end position="728"/>
    </location>
</feature>
<evidence type="ECO:0000256" key="15">
    <source>
        <dbReference type="ARBA" id="ARBA00078013"/>
    </source>
</evidence>
<dbReference type="EC" id="3.2.1.21" evidence="5"/>
<name>A0A179EW69_METCM</name>
<evidence type="ECO:0000256" key="11">
    <source>
        <dbReference type="ARBA" id="ARBA00023277"/>
    </source>
</evidence>
<dbReference type="PRINTS" id="PR00133">
    <property type="entry name" value="GLHYDRLASE3"/>
</dbReference>
<evidence type="ECO:0000256" key="1">
    <source>
        <dbReference type="ARBA" id="ARBA00000448"/>
    </source>
</evidence>
<keyword evidence="8" id="KW-0378">Hydrolase</keyword>
<dbReference type="Gene3D" id="3.20.20.300">
    <property type="entry name" value="Glycoside hydrolase, family 3, N-terminal domain"/>
    <property type="match status" value="1"/>
</dbReference>
<evidence type="ECO:0000256" key="2">
    <source>
        <dbReference type="ARBA" id="ARBA00004613"/>
    </source>
</evidence>
<dbReference type="GO" id="GO:0008422">
    <property type="term" value="F:beta-glucosidase activity"/>
    <property type="evidence" value="ECO:0007669"/>
    <property type="project" value="UniProtKB-EC"/>
</dbReference>
<comment type="similarity">
    <text evidence="4">Belongs to the glycosyl hydrolase 3 family.</text>
</comment>
<dbReference type="FunFam" id="2.60.40.10:FF:000757">
    <property type="entry name" value="Beta-glucosidase G"/>
    <property type="match status" value="1"/>
</dbReference>
<keyword evidence="13" id="KW-0624">Polysaccharide degradation</keyword>
<evidence type="ECO:0000256" key="14">
    <source>
        <dbReference type="ARBA" id="ARBA00070030"/>
    </source>
</evidence>
<dbReference type="STRING" id="1380566.A0A179EW69"/>
<dbReference type="KEGG" id="pchm:VFPPC_12417"/>
<keyword evidence="6" id="KW-0964">Secreted</keyword>
<keyword evidence="21" id="KW-1185">Reference proteome</keyword>
<evidence type="ECO:0000313" key="21">
    <source>
        <dbReference type="Proteomes" id="UP000078397"/>
    </source>
</evidence>
<keyword evidence="12" id="KW-0326">Glycosidase</keyword>
<gene>
    <name evidence="20" type="ORF">VFPPC_12417</name>
</gene>
<evidence type="ECO:0000256" key="4">
    <source>
        <dbReference type="ARBA" id="ARBA00005336"/>
    </source>
</evidence>
<dbReference type="InterPro" id="IPR013783">
    <property type="entry name" value="Ig-like_fold"/>
</dbReference>
<dbReference type="GO" id="GO:0005576">
    <property type="term" value="C:extracellular region"/>
    <property type="evidence" value="ECO:0007669"/>
    <property type="project" value="UniProtKB-SubCell"/>
</dbReference>
<dbReference type="Pfam" id="PF14310">
    <property type="entry name" value="Fn3-like"/>
    <property type="match status" value="1"/>
</dbReference>
<evidence type="ECO:0000256" key="3">
    <source>
        <dbReference type="ARBA" id="ARBA00004987"/>
    </source>
</evidence>
<comment type="pathway">
    <text evidence="3">Glycan metabolism; cellulose degradation.</text>
</comment>
<comment type="subcellular location">
    <subcellularLocation>
        <location evidence="2">Secreted</location>
    </subcellularLocation>
</comment>
<evidence type="ECO:0000256" key="6">
    <source>
        <dbReference type="ARBA" id="ARBA00022525"/>
    </source>
</evidence>
<dbReference type="OrthoDB" id="416222at2759"/>
<comment type="caution">
    <text evidence="20">The sequence shown here is derived from an EMBL/GenBank/DDBJ whole genome shotgun (WGS) entry which is preliminary data.</text>
</comment>
<dbReference type="InterPro" id="IPR002772">
    <property type="entry name" value="Glyco_hydro_3_C"/>
</dbReference>
<dbReference type="Proteomes" id="UP000078397">
    <property type="component" value="Unassembled WGS sequence"/>
</dbReference>